<evidence type="ECO:0000313" key="1">
    <source>
        <dbReference type="EMBL" id="KND95920.1"/>
    </source>
</evidence>
<evidence type="ECO:0000313" key="2">
    <source>
        <dbReference type="Proteomes" id="UP000037122"/>
    </source>
</evidence>
<comment type="caution">
    <text evidence="1">The sequence shown here is derived from an EMBL/GenBank/DDBJ whole genome shotgun (WGS) entry which is preliminary data.</text>
</comment>
<proteinExistence type="predicted"/>
<organism evidence="1 2">
    <name type="scientific">Candidozyma auris</name>
    <name type="common">Yeast</name>
    <name type="synonym">Candida auris</name>
    <dbReference type="NCBI Taxonomy" id="498019"/>
    <lineage>
        <taxon>Eukaryota</taxon>
        <taxon>Fungi</taxon>
        <taxon>Dikarya</taxon>
        <taxon>Ascomycota</taxon>
        <taxon>Saccharomycotina</taxon>
        <taxon>Pichiomycetes</taxon>
        <taxon>Metschnikowiaceae</taxon>
        <taxon>Candidozyma</taxon>
    </lineage>
</organism>
<accession>A0A0L0NQH2</accession>
<protein>
    <submittedName>
        <fullName evidence="1">Uncharacterized protein</fullName>
    </submittedName>
</protein>
<dbReference type="AlphaFoldDB" id="A0A0L0NQH2"/>
<dbReference type="EMBL" id="LGST01000064">
    <property type="protein sequence ID" value="KND95920.1"/>
    <property type="molecule type" value="Genomic_DNA"/>
</dbReference>
<reference evidence="2" key="1">
    <citation type="journal article" date="2015" name="BMC Genomics">
        <title>Draft genome of a commonly misdiagnosed multidrug resistant pathogen Candida auris.</title>
        <authorList>
            <person name="Chatterjee S."/>
            <person name="Alampalli S.V."/>
            <person name="Nageshan R.K."/>
            <person name="Chettiar S.T."/>
            <person name="Joshi S."/>
            <person name="Tatu U.S."/>
        </authorList>
    </citation>
    <scope>NUCLEOTIDE SEQUENCE [LARGE SCALE GENOMIC DNA]</scope>
    <source>
        <strain evidence="2">6684</strain>
    </source>
</reference>
<sequence length="85" mass="9044">MVLLTLHQEASEAVMGMATATREVATATLVLTRILLHVAAVAIHIMAEVTATVESLMATEIEDTTTGAPLLTKETSHIETVRTDT</sequence>
<dbReference type="Proteomes" id="UP000037122">
    <property type="component" value="Unassembled WGS sequence"/>
</dbReference>
<dbReference type="VEuPathDB" id="FungiDB:QG37_07877"/>
<name>A0A0L0NQH2_CANAR</name>
<gene>
    <name evidence="1" type="ORF">QG37_07877</name>
</gene>